<evidence type="ECO:0000259" key="4">
    <source>
        <dbReference type="Pfam" id="PF13458"/>
    </source>
</evidence>
<dbReference type="EMBL" id="AP024238">
    <property type="protein sequence ID" value="BCO25544.1"/>
    <property type="molecule type" value="Genomic_DNA"/>
</dbReference>
<dbReference type="Proteomes" id="UP000824366">
    <property type="component" value="Chromosome"/>
</dbReference>
<dbReference type="Pfam" id="PF13458">
    <property type="entry name" value="Peripla_BP_6"/>
    <property type="match status" value="1"/>
</dbReference>
<evidence type="ECO:0000256" key="1">
    <source>
        <dbReference type="ARBA" id="ARBA00010062"/>
    </source>
</evidence>
<dbReference type="PANTHER" id="PTHR30483:SF6">
    <property type="entry name" value="PERIPLASMIC BINDING PROTEIN OF ABC TRANSPORTER FOR NATURAL AMINO ACIDS"/>
    <property type="match status" value="1"/>
</dbReference>
<keyword evidence="2 3" id="KW-0732">Signal</keyword>
<evidence type="ECO:0000313" key="5">
    <source>
        <dbReference type="EMBL" id="BCO25544.1"/>
    </source>
</evidence>
<proteinExistence type="inferred from homology"/>
<protein>
    <submittedName>
        <fullName evidence="5">Leucine-, isoleucine-, valine-, threonine-, and alanine-binding protein</fullName>
    </submittedName>
</protein>
<dbReference type="PROSITE" id="PS51257">
    <property type="entry name" value="PROKAR_LIPOPROTEIN"/>
    <property type="match status" value="1"/>
</dbReference>
<dbReference type="PANTHER" id="PTHR30483">
    <property type="entry name" value="LEUCINE-SPECIFIC-BINDING PROTEIN"/>
    <property type="match status" value="1"/>
</dbReference>
<feature type="signal peptide" evidence="3">
    <location>
        <begin position="1"/>
        <end position="22"/>
    </location>
</feature>
<evidence type="ECO:0000256" key="3">
    <source>
        <dbReference type="SAM" id="SignalP"/>
    </source>
</evidence>
<comment type="similarity">
    <text evidence="1">Belongs to the leucine-binding protein family.</text>
</comment>
<reference evidence="5 6" key="1">
    <citation type="journal article" date="2021" name="Microbiol. Spectr.">
        <title>A Single Bacterium Capable of Oxidation and Reduction of Iron at Circumneutral pH.</title>
        <authorList>
            <person name="Kato S."/>
            <person name="Ohkuma M."/>
        </authorList>
    </citation>
    <scope>NUCLEOTIDE SEQUENCE [LARGE SCALE GENOMIC DNA]</scope>
    <source>
        <strain evidence="5 6">MIZ03</strain>
    </source>
</reference>
<evidence type="ECO:0000256" key="2">
    <source>
        <dbReference type="ARBA" id="ARBA00022729"/>
    </source>
</evidence>
<keyword evidence="6" id="KW-1185">Reference proteome</keyword>
<feature type="domain" description="Leucine-binding protein" evidence="4">
    <location>
        <begin position="55"/>
        <end position="360"/>
    </location>
</feature>
<sequence>MNTWRLFILSVCALTVVACSSADTPRQARALRAQNATGDIVIGAAWAWEGAKGQLWNGIELAVDEINARGGVLHRKIRIVKEDDESSLAKGRKIAQQFAENPDMVAVIGHQNSYVALPAAATYQAAGLVYLTPGASSYQLHDQGYDLVFRTSPSNRSIGIQMASYMAQKGYRRVAIFYVKAKASQDMANYFEQHAKDLSLTVVDRRSFPKGAQDFSSTIQNWNDLYHFDALFLAASMPEGAAFVAQARKMGFTAPIVSGDGLDTAQFITDAGVAAEGVVLPETFVDDPSRPAYSRFYALYTQKYHTPPRTNHARGYDAVHVIAQAIQQANSTQPEQIAKALHATRGWHGATGEFTFDDKGDIPDKPIGLKVVHNGQFETLK</sequence>
<dbReference type="CDD" id="cd06344">
    <property type="entry name" value="PBP1_ABC_HAAT-like"/>
    <property type="match status" value="1"/>
</dbReference>
<dbReference type="SUPFAM" id="SSF53822">
    <property type="entry name" value="Periplasmic binding protein-like I"/>
    <property type="match status" value="1"/>
</dbReference>
<evidence type="ECO:0000313" key="6">
    <source>
        <dbReference type="Proteomes" id="UP000824366"/>
    </source>
</evidence>
<dbReference type="InterPro" id="IPR028082">
    <property type="entry name" value="Peripla_BP_I"/>
</dbReference>
<name>A0ABM7MHC4_9BURK</name>
<dbReference type="InterPro" id="IPR028081">
    <property type="entry name" value="Leu-bd"/>
</dbReference>
<dbReference type="RefSeq" id="WP_223907373.1">
    <property type="nucleotide sequence ID" value="NZ_AP024238.1"/>
</dbReference>
<feature type="chain" id="PRO_5046215806" evidence="3">
    <location>
        <begin position="23"/>
        <end position="381"/>
    </location>
</feature>
<organism evidence="5 6">
    <name type="scientific">Rhodoferax lithotrophicus</name>
    <dbReference type="NCBI Taxonomy" id="2798804"/>
    <lineage>
        <taxon>Bacteria</taxon>
        <taxon>Pseudomonadati</taxon>
        <taxon>Pseudomonadota</taxon>
        <taxon>Betaproteobacteria</taxon>
        <taxon>Burkholderiales</taxon>
        <taxon>Comamonadaceae</taxon>
        <taxon>Rhodoferax</taxon>
    </lineage>
</organism>
<dbReference type="InterPro" id="IPR051010">
    <property type="entry name" value="BCAA_transport"/>
</dbReference>
<gene>
    <name evidence="5" type="ORF">MIZ03_0405</name>
</gene>
<dbReference type="Gene3D" id="3.40.50.2300">
    <property type="match status" value="2"/>
</dbReference>
<accession>A0ABM7MHC4</accession>